<evidence type="ECO:0000256" key="1">
    <source>
        <dbReference type="SAM" id="SignalP"/>
    </source>
</evidence>
<evidence type="ECO:0000313" key="2">
    <source>
        <dbReference type="EMBL" id="RKS96405.1"/>
    </source>
</evidence>
<keyword evidence="3" id="KW-1185">Reference proteome</keyword>
<dbReference type="RefSeq" id="WP_121462411.1">
    <property type="nucleotide sequence ID" value="NZ_RBXB01000003.1"/>
</dbReference>
<dbReference type="OrthoDB" id="1246284at2"/>
<proteinExistence type="predicted"/>
<dbReference type="Proteomes" id="UP000272428">
    <property type="component" value="Unassembled WGS sequence"/>
</dbReference>
<reference evidence="2 3" key="1">
    <citation type="submission" date="2018-10" db="EMBL/GenBank/DDBJ databases">
        <title>Genomic Encyclopedia of Archaeal and Bacterial Type Strains, Phase II (KMG-II): from individual species to whole genera.</title>
        <authorList>
            <person name="Goeker M."/>
        </authorList>
    </citation>
    <scope>NUCLEOTIDE SEQUENCE [LARGE SCALE GENOMIC DNA]</scope>
    <source>
        <strain evidence="2 3">DSM 14219</strain>
    </source>
</reference>
<comment type="caution">
    <text evidence="2">The sequence shown here is derived from an EMBL/GenBank/DDBJ whole genome shotgun (WGS) entry which is preliminary data.</text>
</comment>
<keyword evidence="1" id="KW-0732">Signal</keyword>
<feature type="chain" id="PRO_5019775611" evidence="1">
    <location>
        <begin position="20"/>
        <end position="429"/>
    </location>
</feature>
<protein>
    <submittedName>
        <fullName evidence="2">Uncharacterized protein</fullName>
    </submittedName>
</protein>
<sequence>MKKNIYTAIALTLSSLALSQVGINTQNPQGVFNIDGKSGTATTNTTTGTPTAAQLADDFIVTSSGATGIGAIPDASAILELNVSQLASGSQKGFLGPRVALTAYNDASTIPNPATGLLVYNLGTQPTFTFAGYAYWDGTQWRLLDGRSLKPGTIGTLKCTEANLNPLTYTAGTPFDGIMTIPYTGGNGGIYGAQTIGPVNGLTATLIQGNIAHGAGTLSYSITGTPTVSSPNTTTFPISIGGQTCSAEVGGGKKLAPGEYQFFTFTLPATYVGLLSTYIGGTYDAILGQKVRLDINFTNSSNAGSGAVTYNPRLVNISASNIKMWYAALSNETNYRRANVLVAPGGYLETDNGIYLNWGDNMHSGSTAITATSGDRTGSDNSQEIETVDLLVDGIWYRITVYVSVDNLNDTDATNNIRRVFMTAQRMSA</sequence>
<dbReference type="AlphaFoldDB" id="A0A495S952"/>
<evidence type="ECO:0000313" key="3">
    <source>
        <dbReference type="Proteomes" id="UP000272428"/>
    </source>
</evidence>
<feature type="signal peptide" evidence="1">
    <location>
        <begin position="1"/>
        <end position="19"/>
    </location>
</feature>
<gene>
    <name evidence="2" type="ORF">BCF58_2829</name>
</gene>
<accession>A0A495S952</accession>
<name>A0A495S952_9FLAO</name>
<organism evidence="2 3">
    <name type="scientific">Chryseobacterium defluvii</name>
    <dbReference type="NCBI Taxonomy" id="160396"/>
    <lineage>
        <taxon>Bacteria</taxon>
        <taxon>Pseudomonadati</taxon>
        <taxon>Bacteroidota</taxon>
        <taxon>Flavobacteriia</taxon>
        <taxon>Flavobacteriales</taxon>
        <taxon>Weeksellaceae</taxon>
        <taxon>Chryseobacterium group</taxon>
        <taxon>Chryseobacterium</taxon>
    </lineage>
</organism>
<dbReference type="EMBL" id="RBXB01000003">
    <property type="protein sequence ID" value="RKS96405.1"/>
    <property type="molecule type" value="Genomic_DNA"/>
</dbReference>